<sequence length="818" mass="90907" precursor="true">MIINKYLVGVLFSSACLFTSTAVTAAENSFIVEDIQVEGLQRVTLGAALLNIPLREGDSVSSRDIALAVKKLYASGNFDDIELYRDGATLVFKVTELPTISSIEFVGNEAIPEEQLKESLNSSGIRVGEPIDRTIIRSVEQGLQEFYYGAGRYSAQINTIITPLPRNRVDIKFSFVEGKSAKIKQLNILGNTVYSTTELKRLFELSDVVPWWNFMADQQYQKQLLAGDLEKLRSHYVDNGYIRFKTESTQVSMTPDKQGIYITLKVNEGAQYKLGNITLTGDLLDKEQELRGLLALNSGELYSGASVTATEESLSRYLSRFGYAYPKVSTYPEIDDENHTVNLTIAVEPGPRIYVRRINFAGNDVTKDEVLRREMRQMEGTWLSNRLIDRSKVRLNQLGFFETVNTNTVRVPGKMDVVDVNVQVKEQPAGSFNAGIGYGSESGLSLNMGIQQDNFFGTGNKAGISVSTNDYSKNASLNYTNPYFTVDGVSFGGKVYFTDFEASEADIIDYNNRTYGISGTFGFPVNENNTLSFSLGYEWNKISKTTTYAQTKKFWDIYEKDVDADGGFVIFQGFDVSASWRRRTLNRGVFATSGSEQKANFTMTVPGSDVQYFKMSFDNKYYVPLSSNHRWSILMRGRVAYGNGYGTTDGGSDHILPFYENYYAGGFYSVRGFNSNTISPKGIQTTPGTGNSGGDVKYVTTDSSVGGNALATASLELIFPTPFLSEEYANLVRTTVFVDAGSVWDTEFNSSDYRSEDCEKGCEYFGDYSDPARLRASVGVSLQWLSPMGPLVFSLATPLKEYQGDRTEVFTFNIGTTF</sequence>
<feature type="domain" description="POTRA" evidence="10">
    <location>
        <begin position="353"/>
        <end position="427"/>
    </location>
</feature>
<dbReference type="NCBIfam" id="TIGR03303">
    <property type="entry name" value="OM_YaeT"/>
    <property type="match status" value="1"/>
</dbReference>
<dbReference type="Pfam" id="PF01103">
    <property type="entry name" value="Omp85"/>
    <property type="match status" value="1"/>
</dbReference>
<dbReference type="KEGG" id="mya:MORIYA_3598"/>
<dbReference type="GO" id="GO:1990063">
    <property type="term" value="C:Bam protein complex"/>
    <property type="evidence" value="ECO:0007669"/>
    <property type="project" value="TreeGrafter"/>
</dbReference>
<dbReference type="Gene3D" id="2.40.160.50">
    <property type="entry name" value="membrane protein fhac: a member of the omp85/tpsb transporter family"/>
    <property type="match status" value="1"/>
</dbReference>
<dbReference type="HAMAP" id="MF_01430">
    <property type="entry name" value="OM_assembly_BamA"/>
    <property type="match status" value="1"/>
</dbReference>
<dbReference type="InterPro" id="IPR010827">
    <property type="entry name" value="BamA/TamA_POTRA"/>
</dbReference>
<dbReference type="InterPro" id="IPR039910">
    <property type="entry name" value="D15-like"/>
</dbReference>
<organism evidence="11 12">
    <name type="scientific">Moritella yayanosii</name>
    <dbReference type="NCBI Taxonomy" id="69539"/>
    <lineage>
        <taxon>Bacteria</taxon>
        <taxon>Pseudomonadati</taxon>
        <taxon>Pseudomonadota</taxon>
        <taxon>Gammaproteobacteria</taxon>
        <taxon>Alteromonadales</taxon>
        <taxon>Moritellaceae</taxon>
        <taxon>Moritella</taxon>
    </lineage>
</organism>
<feature type="domain" description="POTRA" evidence="10">
    <location>
        <begin position="30"/>
        <end position="97"/>
    </location>
</feature>
<dbReference type="InterPro" id="IPR034746">
    <property type="entry name" value="POTRA"/>
</dbReference>
<keyword evidence="12" id="KW-1185">Reference proteome</keyword>
<keyword evidence="3 8" id="KW-0812">Transmembrane</keyword>
<dbReference type="PROSITE" id="PS51779">
    <property type="entry name" value="POTRA"/>
    <property type="match status" value="5"/>
</dbReference>
<evidence type="ECO:0000256" key="7">
    <source>
        <dbReference type="ARBA" id="ARBA00023237"/>
    </source>
</evidence>
<dbReference type="FunFam" id="3.10.20.310:FF:000002">
    <property type="entry name" value="Outer membrane protein assembly factor BamA"/>
    <property type="match status" value="1"/>
</dbReference>
<reference evidence="12" key="1">
    <citation type="submission" date="2018-05" db="EMBL/GenBank/DDBJ databases">
        <authorList>
            <person name="Cea G.-C."/>
            <person name="William W."/>
        </authorList>
    </citation>
    <scope>NUCLEOTIDE SEQUENCE [LARGE SCALE GENOMIC DNA]</scope>
    <source>
        <strain evidence="12">DB21MT 5</strain>
    </source>
</reference>
<dbReference type="InterPro" id="IPR000184">
    <property type="entry name" value="Bac_surfAg_D15"/>
</dbReference>
<feature type="domain" description="POTRA" evidence="10">
    <location>
        <begin position="272"/>
        <end position="350"/>
    </location>
</feature>
<evidence type="ECO:0000259" key="10">
    <source>
        <dbReference type="PROSITE" id="PS51779"/>
    </source>
</evidence>
<evidence type="ECO:0000256" key="5">
    <source>
        <dbReference type="ARBA" id="ARBA00022737"/>
    </source>
</evidence>
<dbReference type="PANTHER" id="PTHR12815:SF23">
    <property type="entry name" value="OUTER MEMBRANE PROTEIN ASSEMBLY FACTOR BAMA"/>
    <property type="match status" value="1"/>
</dbReference>
<evidence type="ECO:0000256" key="8">
    <source>
        <dbReference type="HAMAP-Rule" id="MF_01430"/>
    </source>
</evidence>
<dbReference type="Pfam" id="PF07244">
    <property type="entry name" value="POTRA"/>
    <property type="match status" value="4"/>
</dbReference>
<dbReference type="GO" id="GO:0051205">
    <property type="term" value="P:protein insertion into membrane"/>
    <property type="evidence" value="ECO:0007669"/>
    <property type="project" value="UniProtKB-UniRule"/>
</dbReference>
<dbReference type="RefSeq" id="WP_112717110.1">
    <property type="nucleotide sequence ID" value="NZ_LS483250.1"/>
</dbReference>
<comment type="subcellular location">
    <subcellularLocation>
        <location evidence="8">Cell outer membrane</location>
    </subcellularLocation>
    <subcellularLocation>
        <location evidence="1">Membrane</location>
    </subcellularLocation>
</comment>
<dbReference type="Proteomes" id="UP000250163">
    <property type="component" value="Chromosome MORIYA"/>
</dbReference>
<accession>A0A330LVK7</accession>
<comment type="subunit">
    <text evidence="8">Part of the Bam complex.</text>
</comment>
<keyword evidence="2 8" id="KW-1134">Transmembrane beta strand</keyword>
<feature type="domain" description="POTRA" evidence="10">
    <location>
        <begin position="98"/>
        <end position="178"/>
    </location>
</feature>
<dbReference type="PANTHER" id="PTHR12815">
    <property type="entry name" value="SORTING AND ASSEMBLY MACHINERY SAMM50 PROTEIN FAMILY MEMBER"/>
    <property type="match status" value="1"/>
</dbReference>
<dbReference type="GO" id="GO:0043165">
    <property type="term" value="P:Gram-negative-bacterium-type cell outer membrane assembly"/>
    <property type="evidence" value="ECO:0007669"/>
    <property type="project" value="UniProtKB-UniRule"/>
</dbReference>
<dbReference type="PROSITE" id="PS51257">
    <property type="entry name" value="PROKAR_LIPOPROTEIN"/>
    <property type="match status" value="1"/>
</dbReference>
<comment type="function">
    <text evidence="8">Part of the outer membrane protein assembly complex, which is involved in assembly and insertion of beta-barrel proteins into the outer membrane.</text>
</comment>
<evidence type="ECO:0000256" key="6">
    <source>
        <dbReference type="ARBA" id="ARBA00023136"/>
    </source>
</evidence>
<dbReference type="PIRSF" id="PIRSF006076">
    <property type="entry name" value="OM_assembly_OMP85"/>
    <property type="match status" value="1"/>
</dbReference>
<proteinExistence type="inferred from homology"/>
<evidence type="ECO:0000313" key="11">
    <source>
        <dbReference type="EMBL" id="SQD80051.1"/>
    </source>
</evidence>
<keyword evidence="5 8" id="KW-0677">Repeat</keyword>
<dbReference type="FunFam" id="3.10.20.310:FF:000001">
    <property type="entry name" value="Outer membrane protein assembly factor BamA"/>
    <property type="match status" value="1"/>
</dbReference>
<dbReference type="EMBL" id="LS483250">
    <property type="protein sequence ID" value="SQD80051.1"/>
    <property type="molecule type" value="Genomic_DNA"/>
</dbReference>
<dbReference type="Gene3D" id="3.10.20.310">
    <property type="entry name" value="membrane protein fhac"/>
    <property type="match status" value="5"/>
</dbReference>
<evidence type="ECO:0000256" key="1">
    <source>
        <dbReference type="ARBA" id="ARBA00004370"/>
    </source>
</evidence>
<evidence type="ECO:0000256" key="2">
    <source>
        <dbReference type="ARBA" id="ARBA00022452"/>
    </source>
</evidence>
<feature type="chain" id="PRO_5016471583" description="Outer membrane protein assembly factor BamA" evidence="8">
    <location>
        <begin position="26"/>
        <end position="818"/>
    </location>
</feature>
<gene>
    <name evidence="11" type="primary">yaeT</name>
    <name evidence="8" type="synonym">bamA</name>
    <name evidence="11" type="ORF">MORIYA_3598</name>
</gene>
<protein>
    <recommendedName>
        <fullName evidence="8 9">Outer membrane protein assembly factor BamA</fullName>
    </recommendedName>
</protein>
<keyword evidence="4 8" id="KW-0732">Signal</keyword>
<evidence type="ECO:0000313" key="12">
    <source>
        <dbReference type="Proteomes" id="UP000250163"/>
    </source>
</evidence>
<dbReference type="OrthoDB" id="9803054at2"/>
<feature type="signal peptide" evidence="8">
    <location>
        <begin position="1"/>
        <end position="25"/>
    </location>
</feature>
<evidence type="ECO:0000256" key="4">
    <source>
        <dbReference type="ARBA" id="ARBA00022729"/>
    </source>
</evidence>
<dbReference type="InterPro" id="IPR023707">
    <property type="entry name" value="OM_assembly_BamA"/>
</dbReference>
<evidence type="ECO:0000256" key="9">
    <source>
        <dbReference type="NCBIfam" id="TIGR03303"/>
    </source>
</evidence>
<name>A0A330LVK7_9GAMM</name>
<keyword evidence="7 8" id="KW-0998">Cell outer membrane</keyword>
<dbReference type="FunFam" id="2.40.160.50:FF:000001">
    <property type="entry name" value="Outer membrane protein assembly factor BamA"/>
    <property type="match status" value="1"/>
</dbReference>
<comment type="similarity">
    <text evidence="8">Belongs to the BamA family.</text>
</comment>
<evidence type="ECO:0000256" key="3">
    <source>
        <dbReference type="ARBA" id="ARBA00022692"/>
    </source>
</evidence>
<dbReference type="AlphaFoldDB" id="A0A330LVK7"/>
<feature type="domain" description="POTRA" evidence="10">
    <location>
        <begin position="181"/>
        <end position="269"/>
    </location>
</feature>
<keyword evidence="6 8" id="KW-0472">Membrane</keyword>